<dbReference type="STRING" id="556484.B7G305"/>
<dbReference type="GO" id="GO:0035861">
    <property type="term" value="C:site of double-strand break"/>
    <property type="evidence" value="ECO:0007669"/>
    <property type="project" value="TreeGrafter"/>
</dbReference>
<proteinExistence type="inferred from homology"/>
<dbReference type="Gene3D" id="3.70.10.10">
    <property type="match status" value="1"/>
</dbReference>
<dbReference type="PANTHER" id="PTHR12900">
    <property type="entry name" value="MITOTIC AND DNA DAMAGE CHECKPOINT PROTEIN HUS1"/>
    <property type="match status" value="1"/>
</dbReference>
<evidence type="ECO:0000313" key="6">
    <source>
        <dbReference type="Proteomes" id="UP000000759"/>
    </source>
</evidence>
<dbReference type="GO" id="GO:0030896">
    <property type="term" value="C:checkpoint clamp complex"/>
    <property type="evidence" value="ECO:0007669"/>
    <property type="project" value="InterPro"/>
</dbReference>
<dbReference type="RefSeq" id="XP_002181705.1">
    <property type="nucleotide sequence ID" value="XM_002181669.1"/>
</dbReference>
<sequence length="332" mass="36975">MKFRAKLAPEQASLLYQLIGPISRIASSSSNDQLHTASASSWMKNSCMLYLDEMVMRLSAKGKMTDTDGIACFAELQAGGGIFFEHRIESNATNNAIVMELDLVQMRTALQSIQQDRSSLFQADTLLSHEVSLEHQYTVLKLAKRNNIPCLCLDAYTSSASNGGMVKVHHAIPVRVCRVAEMQYHFPPQVSLPDVQLELMHENGNKQPLRTIVERLRPIASTVLLKGNMKTGDLTLSVDTDGASIRTFFHRLIPRPDACKENTTNICEVKIETKKLTSCLQWQQNTNLASSALLCLVENEVVVLHVTLSPRSVGFFTYYVPVHFLSSDPCED</sequence>
<dbReference type="GO" id="GO:0006289">
    <property type="term" value="P:nucleotide-excision repair"/>
    <property type="evidence" value="ECO:0007669"/>
    <property type="project" value="TreeGrafter"/>
</dbReference>
<dbReference type="PaxDb" id="2850-Phatr37520"/>
<protein>
    <recommendedName>
        <fullName evidence="4">Checkpoint protein</fullName>
    </recommendedName>
</protein>
<evidence type="ECO:0000256" key="1">
    <source>
        <dbReference type="ARBA" id="ARBA00004123"/>
    </source>
</evidence>
<evidence type="ECO:0000256" key="3">
    <source>
        <dbReference type="ARBA" id="ARBA00023242"/>
    </source>
</evidence>
<evidence type="ECO:0000313" key="5">
    <source>
        <dbReference type="EMBL" id="EEC46919.1"/>
    </source>
</evidence>
<dbReference type="Proteomes" id="UP000000759">
    <property type="component" value="Chromosome 13"/>
</dbReference>
<dbReference type="Pfam" id="PF04005">
    <property type="entry name" value="Hus1"/>
    <property type="match status" value="1"/>
</dbReference>
<dbReference type="InterPro" id="IPR007150">
    <property type="entry name" value="HUS1/Mec3"/>
</dbReference>
<dbReference type="eggNOG" id="KOG3999">
    <property type="taxonomic scope" value="Eukaryota"/>
</dbReference>
<gene>
    <name evidence="5" type="ORF">PHATRDRAFT_37520</name>
</gene>
<comment type="similarity">
    <text evidence="2 4">Belongs to the HUS1 family.</text>
</comment>
<name>B7G305_PHATC</name>
<dbReference type="GO" id="GO:0031573">
    <property type="term" value="P:mitotic intra-S DNA damage checkpoint signaling"/>
    <property type="evidence" value="ECO:0007669"/>
    <property type="project" value="TreeGrafter"/>
</dbReference>
<dbReference type="KEGG" id="pti:PHATRDRAFT_37520"/>
<comment type="subcellular location">
    <subcellularLocation>
        <location evidence="1">Nucleus</location>
    </subcellularLocation>
</comment>
<evidence type="ECO:0000256" key="4">
    <source>
        <dbReference type="PIRNR" id="PIRNR011312"/>
    </source>
</evidence>
<dbReference type="InterPro" id="IPR016580">
    <property type="entry name" value="HUS1"/>
</dbReference>
<dbReference type="GO" id="GO:0000724">
    <property type="term" value="P:double-strand break repair via homologous recombination"/>
    <property type="evidence" value="ECO:0007669"/>
    <property type="project" value="TreeGrafter"/>
</dbReference>
<dbReference type="AlphaFoldDB" id="B7G305"/>
<dbReference type="OrthoDB" id="337750at2759"/>
<dbReference type="OMA" id="WQSSMAR"/>
<dbReference type="PANTHER" id="PTHR12900:SF0">
    <property type="entry name" value="CHECKPOINT PROTEIN"/>
    <property type="match status" value="1"/>
</dbReference>
<organism evidence="5 6">
    <name type="scientific">Phaeodactylum tricornutum (strain CCAP 1055/1)</name>
    <dbReference type="NCBI Taxonomy" id="556484"/>
    <lineage>
        <taxon>Eukaryota</taxon>
        <taxon>Sar</taxon>
        <taxon>Stramenopiles</taxon>
        <taxon>Ochrophyta</taxon>
        <taxon>Bacillariophyta</taxon>
        <taxon>Bacillariophyceae</taxon>
        <taxon>Bacillariophycidae</taxon>
        <taxon>Naviculales</taxon>
        <taxon>Phaeodactylaceae</taxon>
        <taxon>Phaeodactylum</taxon>
    </lineage>
</organism>
<dbReference type="GeneID" id="7202500"/>
<evidence type="ECO:0000256" key="2">
    <source>
        <dbReference type="ARBA" id="ARBA00005563"/>
    </source>
</evidence>
<dbReference type="EMBL" id="CM000615">
    <property type="protein sequence ID" value="EEC46919.1"/>
    <property type="molecule type" value="Genomic_DNA"/>
</dbReference>
<dbReference type="InParanoid" id="B7G305"/>
<dbReference type="HOGENOM" id="CLU_726652_0_0_1"/>
<keyword evidence="3" id="KW-0539">Nucleus</keyword>
<dbReference type="GO" id="GO:0005730">
    <property type="term" value="C:nucleolus"/>
    <property type="evidence" value="ECO:0007669"/>
    <property type="project" value="InterPro"/>
</dbReference>
<dbReference type="GO" id="GO:0044778">
    <property type="term" value="P:meiotic DNA integrity checkpoint signaling"/>
    <property type="evidence" value="ECO:0007669"/>
    <property type="project" value="TreeGrafter"/>
</dbReference>
<keyword evidence="6" id="KW-1185">Reference proteome</keyword>
<dbReference type="PIRSF" id="PIRSF011312">
    <property type="entry name" value="Cell_cycle_HUS1"/>
    <property type="match status" value="1"/>
</dbReference>
<dbReference type="GO" id="GO:0033314">
    <property type="term" value="P:mitotic DNA replication checkpoint signaling"/>
    <property type="evidence" value="ECO:0007669"/>
    <property type="project" value="TreeGrafter"/>
</dbReference>
<reference evidence="5 6" key="1">
    <citation type="journal article" date="2008" name="Nature">
        <title>The Phaeodactylum genome reveals the evolutionary history of diatom genomes.</title>
        <authorList>
            <person name="Bowler C."/>
            <person name="Allen A.E."/>
            <person name="Badger J.H."/>
            <person name="Grimwood J."/>
            <person name="Jabbari K."/>
            <person name="Kuo A."/>
            <person name="Maheswari U."/>
            <person name="Martens C."/>
            <person name="Maumus F."/>
            <person name="Otillar R.P."/>
            <person name="Rayko E."/>
            <person name="Salamov A."/>
            <person name="Vandepoele K."/>
            <person name="Beszteri B."/>
            <person name="Gruber A."/>
            <person name="Heijde M."/>
            <person name="Katinka M."/>
            <person name="Mock T."/>
            <person name="Valentin K."/>
            <person name="Verret F."/>
            <person name="Berges J.A."/>
            <person name="Brownlee C."/>
            <person name="Cadoret J.P."/>
            <person name="Chiovitti A."/>
            <person name="Choi C.J."/>
            <person name="Coesel S."/>
            <person name="De Martino A."/>
            <person name="Detter J.C."/>
            <person name="Durkin C."/>
            <person name="Falciatore A."/>
            <person name="Fournet J."/>
            <person name="Haruta M."/>
            <person name="Huysman M.J."/>
            <person name="Jenkins B.D."/>
            <person name="Jiroutova K."/>
            <person name="Jorgensen R.E."/>
            <person name="Joubert Y."/>
            <person name="Kaplan A."/>
            <person name="Kroger N."/>
            <person name="Kroth P.G."/>
            <person name="La Roche J."/>
            <person name="Lindquist E."/>
            <person name="Lommer M."/>
            <person name="Martin-Jezequel V."/>
            <person name="Lopez P.J."/>
            <person name="Lucas S."/>
            <person name="Mangogna M."/>
            <person name="McGinnis K."/>
            <person name="Medlin L.K."/>
            <person name="Montsant A."/>
            <person name="Oudot-Le Secq M.P."/>
            <person name="Napoli C."/>
            <person name="Obornik M."/>
            <person name="Parker M.S."/>
            <person name="Petit J.L."/>
            <person name="Porcel B.M."/>
            <person name="Poulsen N."/>
            <person name="Robison M."/>
            <person name="Rychlewski L."/>
            <person name="Rynearson T.A."/>
            <person name="Schmutz J."/>
            <person name="Shapiro H."/>
            <person name="Siaut M."/>
            <person name="Stanley M."/>
            <person name="Sussman M.R."/>
            <person name="Taylor A.R."/>
            <person name="Vardi A."/>
            <person name="von Dassow P."/>
            <person name="Vyverman W."/>
            <person name="Willis A."/>
            <person name="Wyrwicz L.S."/>
            <person name="Rokhsar D.S."/>
            <person name="Weissenbach J."/>
            <person name="Armbrust E.V."/>
            <person name="Green B.R."/>
            <person name="Van de Peer Y."/>
            <person name="Grigoriev I.V."/>
        </authorList>
    </citation>
    <scope>NUCLEOTIDE SEQUENCE [LARGE SCALE GENOMIC DNA]</scope>
    <source>
        <strain evidence="5 6">CCAP 1055/1</strain>
    </source>
</reference>
<accession>B7G305</accession>
<dbReference type="GO" id="GO:0000723">
    <property type="term" value="P:telomere maintenance"/>
    <property type="evidence" value="ECO:0007669"/>
    <property type="project" value="TreeGrafter"/>
</dbReference>
<reference evidence="6" key="2">
    <citation type="submission" date="2008-08" db="EMBL/GenBank/DDBJ databases">
        <authorList>
            <consortium name="Diatom Consortium"/>
            <person name="Grigoriev I."/>
            <person name="Grimwood J."/>
            <person name="Kuo A."/>
            <person name="Otillar R.P."/>
            <person name="Salamov A."/>
            <person name="Detter J.C."/>
            <person name="Lindquist E."/>
            <person name="Shapiro H."/>
            <person name="Lucas S."/>
            <person name="Glavina del Rio T."/>
            <person name="Pitluck S."/>
            <person name="Rokhsar D."/>
            <person name="Bowler C."/>
        </authorList>
    </citation>
    <scope>GENOME REANNOTATION</scope>
    <source>
        <strain evidence="6">CCAP 1055/1</strain>
    </source>
</reference>